<reference evidence="3 4" key="1">
    <citation type="submission" date="2023-10" db="EMBL/GenBank/DDBJ databases">
        <title>Glaciecola aquimarina strain GGW-M5 nov., isolated from a coastal seawater.</title>
        <authorList>
            <person name="Bayburt H."/>
            <person name="Kim J.M."/>
            <person name="Choi B.J."/>
            <person name="Jeon C.O."/>
        </authorList>
    </citation>
    <scope>NUCLEOTIDE SEQUENCE [LARGE SCALE GENOMIC DNA]</scope>
    <source>
        <strain evidence="3 4">KCTC 32108</strain>
    </source>
</reference>
<proteinExistence type="predicted"/>
<dbReference type="EMBL" id="JAWDIO010000002">
    <property type="protein sequence ID" value="MDU0355106.1"/>
    <property type="molecule type" value="Genomic_DNA"/>
</dbReference>
<protein>
    <submittedName>
        <fullName evidence="3">Glycoside hydrolase</fullName>
    </submittedName>
</protein>
<dbReference type="SUPFAM" id="SSF49785">
    <property type="entry name" value="Galactose-binding domain-like"/>
    <property type="match status" value="1"/>
</dbReference>
<dbReference type="Pfam" id="PF18559">
    <property type="entry name" value="Exop_C"/>
    <property type="match status" value="1"/>
</dbReference>
<feature type="signal peptide" evidence="1">
    <location>
        <begin position="1"/>
        <end position="29"/>
    </location>
</feature>
<dbReference type="RefSeq" id="WP_316026661.1">
    <property type="nucleotide sequence ID" value="NZ_JAWDIO010000002.1"/>
</dbReference>
<name>A0ABU3SYM2_9ALTE</name>
<evidence type="ECO:0000256" key="1">
    <source>
        <dbReference type="SAM" id="SignalP"/>
    </source>
</evidence>
<comment type="caution">
    <text evidence="3">The sequence shown here is derived from an EMBL/GenBank/DDBJ whole genome shotgun (WGS) entry which is preliminary data.</text>
</comment>
<dbReference type="GO" id="GO:0016787">
    <property type="term" value="F:hydrolase activity"/>
    <property type="evidence" value="ECO:0007669"/>
    <property type="project" value="UniProtKB-KW"/>
</dbReference>
<evidence type="ECO:0000313" key="3">
    <source>
        <dbReference type="EMBL" id="MDU0355106.1"/>
    </source>
</evidence>
<feature type="chain" id="PRO_5047022794" evidence="1">
    <location>
        <begin position="30"/>
        <end position="200"/>
    </location>
</feature>
<keyword evidence="1" id="KW-0732">Signal</keyword>
<sequence length="200" mass="22413">MKIKLATITKPIKYSATFALLLFCQLTQAADPVSQYIVDGNIVPKWVSYVGNSMNWFIPVKNGIAKTERKSLIVTTLKKSNEAKTLNLKWTGKHVKNQWGGNTLGDSFFGIGRHNIDLSSVEDAAAIAFDIKILRNPTDNVTLSMQCENSNKCKGDFPIKNILKNIENDKWQQLPIPLNCFNKEGNFNFKQVTTIFSLGN</sequence>
<organism evidence="3 4">
    <name type="scientific">Paraglaciecola aquimarina</name>
    <dbReference type="NCBI Taxonomy" id="1235557"/>
    <lineage>
        <taxon>Bacteria</taxon>
        <taxon>Pseudomonadati</taxon>
        <taxon>Pseudomonadota</taxon>
        <taxon>Gammaproteobacteria</taxon>
        <taxon>Alteromonadales</taxon>
        <taxon>Alteromonadaceae</taxon>
        <taxon>Paraglaciecola</taxon>
    </lineage>
</organism>
<evidence type="ECO:0000259" key="2">
    <source>
        <dbReference type="Pfam" id="PF18559"/>
    </source>
</evidence>
<dbReference type="InterPro" id="IPR041443">
    <property type="entry name" value="Exop_C"/>
</dbReference>
<dbReference type="InterPro" id="IPR008979">
    <property type="entry name" value="Galactose-bd-like_sf"/>
</dbReference>
<dbReference type="Proteomes" id="UP001247805">
    <property type="component" value="Unassembled WGS sequence"/>
</dbReference>
<accession>A0ABU3SYM2</accession>
<evidence type="ECO:0000313" key="4">
    <source>
        <dbReference type="Proteomes" id="UP001247805"/>
    </source>
</evidence>
<keyword evidence="3" id="KW-0378">Hydrolase</keyword>
<keyword evidence="4" id="KW-1185">Reference proteome</keyword>
<dbReference type="Gene3D" id="2.60.120.430">
    <property type="entry name" value="Galactose-binding lectin"/>
    <property type="match status" value="1"/>
</dbReference>
<gene>
    <name evidence="3" type="ORF">RS130_15430</name>
</gene>
<feature type="domain" description="ExoP galactose-binding-like" evidence="2">
    <location>
        <begin position="95"/>
        <end position="198"/>
    </location>
</feature>